<comment type="caution">
    <text evidence="1">The sequence shown here is derived from an EMBL/GenBank/DDBJ whole genome shotgun (WGS) entry which is preliminary data.</text>
</comment>
<gene>
    <name evidence="1" type="ORF">EYF80_061609</name>
</gene>
<name>A0A4Z2EHZ2_9TELE</name>
<evidence type="ECO:0000313" key="2">
    <source>
        <dbReference type="Proteomes" id="UP000314294"/>
    </source>
</evidence>
<dbReference type="EMBL" id="SRLO01007117">
    <property type="protein sequence ID" value="TNN28241.1"/>
    <property type="molecule type" value="Genomic_DNA"/>
</dbReference>
<evidence type="ECO:0000313" key="1">
    <source>
        <dbReference type="EMBL" id="TNN28241.1"/>
    </source>
</evidence>
<proteinExistence type="predicted"/>
<protein>
    <submittedName>
        <fullName evidence="1">Uncharacterized protein</fullName>
    </submittedName>
</protein>
<reference evidence="1 2" key="1">
    <citation type="submission" date="2019-03" db="EMBL/GenBank/DDBJ databases">
        <title>First draft genome of Liparis tanakae, snailfish: a comprehensive survey of snailfish specific genes.</title>
        <authorList>
            <person name="Kim W."/>
            <person name="Song I."/>
            <person name="Jeong J.-H."/>
            <person name="Kim D."/>
            <person name="Kim S."/>
            <person name="Ryu S."/>
            <person name="Song J.Y."/>
            <person name="Lee S.K."/>
        </authorList>
    </citation>
    <scope>NUCLEOTIDE SEQUENCE [LARGE SCALE GENOMIC DNA]</scope>
    <source>
        <tissue evidence="1">Muscle</tissue>
    </source>
</reference>
<keyword evidence="2" id="KW-1185">Reference proteome</keyword>
<accession>A0A4Z2EHZ2</accession>
<dbReference type="Proteomes" id="UP000314294">
    <property type="component" value="Unassembled WGS sequence"/>
</dbReference>
<organism evidence="1 2">
    <name type="scientific">Liparis tanakae</name>
    <name type="common">Tanaka's snailfish</name>
    <dbReference type="NCBI Taxonomy" id="230148"/>
    <lineage>
        <taxon>Eukaryota</taxon>
        <taxon>Metazoa</taxon>
        <taxon>Chordata</taxon>
        <taxon>Craniata</taxon>
        <taxon>Vertebrata</taxon>
        <taxon>Euteleostomi</taxon>
        <taxon>Actinopterygii</taxon>
        <taxon>Neopterygii</taxon>
        <taxon>Teleostei</taxon>
        <taxon>Neoteleostei</taxon>
        <taxon>Acanthomorphata</taxon>
        <taxon>Eupercaria</taxon>
        <taxon>Perciformes</taxon>
        <taxon>Cottioidei</taxon>
        <taxon>Cottales</taxon>
        <taxon>Liparidae</taxon>
        <taxon>Liparis</taxon>
    </lineage>
</organism>
<sequence length="98" mass="10771">MQSAGSGSRFWVKEDGDPLRSSSVFSSALLSSPQLLRHLLSSSVISSALLSSPQLFCHLLSSSVISSALLSSPQLFRRLLSSRNLIQKNGRTFRVMYR</sequence>
<dbReference type="AlphaFoldDB" id="A0A4Z2EHZ2"/>